<dbReference type="WBParaSite" id="nRc.2.0.1.t21272-RA">
    <property type="protein sequence ID" value="nRc.2.0.1.t21272-RA"/>
    <property type="gene ID" value="nRc.2.0.1.g21272"/>
</dbReference>
<organism evidence="1 2">
    <name type="scientific">Romanomermis culicivorax</name>
    <name type="common">Nematode worm</name>
    <dbReference type="NCBI Taxonomy" id="13658"/>
    <lineage>
        <taxon>Eukaryota</taxon>
        <taxon>Metazoa</taxon>
        <taxon>Ecdysozoa</taxon>
        <taxon>Nematoda</taxon>
        <taxon>Enoplea</taxon>
        <taxon>Dorylaimia</taxon>
        <taxon>Mermithida</taxon>
        <taxon>Mermithoidea</taxon>
        <taxon>Mermithidae</taxon>
        <taxon>Romanomermis</taxon>
    </lineage>
</organism>
<accession>A0A915J474</accession>
<sequence>MNFQNRQSMRNSLKPIKFNTLQASMYSLKQGSSPEAMQALTKLSHLSRKGTTRRKSLTSWEKLDEAFNSKTGKRNESFDPTNVSNFDKSYYRGSQIECPFGDVDQISDNGIPGAVFFVTSSAFIVTFQ</sequence>
<evidence type="ECO:0000313" key="1">
    <source>
        <dbReference type="Proteomes" id="UP000887565"/>
    </source>
</evidence>
<name>A0A915J474_ROMCU</name>
<reference evidence="2" key="1">
    <citation type="submission" date="2022-11" db="UniProtKB">
        <authorList>
            <consortium name="WormBaseParasite"/>
        </authorList>
    </citation>
    <scope>IDENTIFICATION</scope>
</reference>
<evidence type="ECO:0000313" key="2">
    <source>
        <dbReference type="WBParaSite" id="nRc.2.0.1.t21272-RA"/>
    </source>
</evidence>
<keyword evidence="1" id="KW-1185">Reference proteome</keyword>
<proteinExistence type="predicted"/>
<protein>
    <submittedName>
        <fullName evidence="2">Uncharacterized protein</fullName>
    </submittedName>
</protein>
<dbReference type="Proteomes" id="UP000887565">
    <property type="component" value="Unplaced"/>
</dbReference>
<dbReference type="AlphaFoldDB" id="A0A915J474"/>